<dbReference type="PANTHER" id="PTHR35330:SF1">
    <property type="entry name" value="SIROHEME BIOSYNTHESIS PROTEIN MET8"/>
    <property type="match status" value="1"/>
</dbReference>
<evidence type="ECO:0000256" key="1">
    <source>
        <dbReference type="ARBA" id="ARBA00005010"/>
    </source>
</evidence>
<accession>A0A1M6MSY9</accession>
<dbReference type="AlphaFoldDB" id="A0A1M6MSY9"/>
<protein>
    <recommendedName>
        <fullName evidence="2">precorrin-2 dehydrogenase</fullName>
        <ecNumber evidence="2">1.3.1.76</ecNumber>
    </recommendedName>
</protein>
<dbReference type="STRING" id="1121266.SAMN02745883_00626"/>
<dbReference type="InterPro" id="IPR028281">
    <property type="entry name" value="Sirohaem_synthase_central"/>
</dbReference>
<proteinExistence type="predicted"/>
<dbReference type="SUPFAM" id="SSF51735">
    <property type="entry name" value="NAD(P)-binding Rossmann-fold domains"/>
    <property type="match status" value="1"/>
</dbReference>
<dbReference type="Pfam" id="PF13241">
    <property type="entry name" value="NAD_binding_7"/>
    <property type="match status" value="1"/>
</dbReference>
<evidence type="ECO:0000256" key="4">
    <source>
        <dbReference type="ARBA" id="ARBA00023027"/>
    </source>
</evidence>
<dbReference type="Pfam" id="PF14824">
    <property type="entry name" value="Sirohm_synth_M"/>
    <property type="match status" value="1"/>
</dbReference>
<evidence type="ECO:0000259" key="7">
    <source>
        <dbReference type="Pfam" id="PF14824"/>
    </source>
</evidence>
<keyword evidence="3" id="KW-0560">Oxidoreductase</keyword>
<dbReference type="EC" id="1.3.1.76" evidence="2"/>
<dbReference type="Gene3D" id="1.10.8.610">
    <property type="entry name" value="SirC, precorrin-2 dehydrogenase, C-terminal helical domain-like"/>
    <property type="match status" value="1"/>
</dbReference>
<name>A0A1M6MSY9_9FIRM</name>
<feature type="domain" description="Siroheme synthase central" evidence="7">
    <location>
        <begin position="120"/>
        <end position="146"/>
    </location>
</feature>
<gene>
    <name evidence="8" type="ORF">SAMN02745883_00626</name>
</gene>
<dbReference type="GO" id="GO:0043115">
    <property type="term" value="F:precorrin-2 dehydrogenase activity"/>
    <property type="evidence" value="ECO:0007669"/>
    <property type="project" value="UniProtKB-EC"/>
</dbReference>
<dbReference type="InterPro" id="IPR028161">
    <property type="entry name" value="Met8-like"/>
</dbReference>
<dbReference type="InterPro" id="IPR006367">
    <property type="entry name" value="Sirohaem_synthase_N"/>
</dbReference>
<dbReference type="GO" id="GO:0019354">
    <property type="term" value="P:siroheme biosynthetic process"/>
    <property type="evidence" value="ECO:0007669"/>
    <property type="project" value="UniProtKB-UniPathway"/>
</dbReference>
<comment type="pathway">
    <text evidence="1">Porphyrin-containing compound metabolism; siroheme biosynthesis; sirohydrochlorin from precorrin-2: step 1/1.</text>
</comment>
<evidence type="ECO:0000256" key="2">
    <source>
        <dbReference type="ARBA" id="ARBA00012400"/>
    </source>
</evidence>
<dbReference type="EMBL" id="FRAJ01000005">
    <property type="protein sequence ID" value="SHJ86618.1"/>
    <property type="molecule type" value="Genomic_DNA"/>
</dbReference>
<dbReference type="Gene3D" id="3.40.50.720">
    <property type="entry name" value="NAD(P)-binding Rossmann-like Domain"/>
    <property type="match status" value="1"/>
</dbReference>
<dbReference type="RefSeq" id="WP_072965928.1">
    <property type="nucleotide sequence ID" value="NZ_FRAJ01000005.1"/>
</dbReference>
<evidence type="ECO:0000256" key="3">
    <source>
        <dbReference type="ARBA" id="ARBA00023002"/>
    </source>
</evidence>
<dbReference type="InterPro" id="IPR042518">
    <property type="entry name" value="SirC_C"/>
</dbReference>
<evidence type="ECO:0000313" key="8">
    <source>
        <dbReference type="EMBL" id="SHJ86618.1"/>
    </source>
</evidence>
<keyword evidence="9" id="KW-1185">Reference proteome</keyword>
<evidence type="ECO:0000256" key="5">
    <source>
        <dbReference type="ARBA" id="ARBA00023244"/>
    </source>
</evidence>
<dbReference type="GO" id="GO:0004325">
    <property type="term" value="F:ferrochelatase activity"/>
    <property type="evidence" value="ECO:0007669"/>
    <property type="project" value="InterPro"/>
</dbReference>
<evidence type="ECO:0000313" key="9">
    <source>
        <dbReference type="Proteomes" id="UP000184082"/>
    </source>
</evidence>
<keyword evidence="5" id="KW-0627">Porphyrin biosynthesis</keyword>
<comment type="catalytic activity">
    <reaction evidence="6">
        <text>precorrin-2 + NAD(+) = sirohydrochlorin + NADH + 2 H(+)</text>
        <dbReference type="Rhea" id="RHEA:15613"/>
        <dbReference type="ChEBI" id="CHEBI:15378"/>
        <dbReference type="ChEBI" id="CHEBI:57540"/>
        <dbReference type="ChEBI" id="CHEBI:57945"/>
        <dbReference type="ChEBI" id="CHEBI:58351"/>
        <dbReference type="ChEBI" id="CHEBI:58827"/>
        <dbReference type="EC" id="1.3.1.76"/>
    </reaction>
</comment>
<keyword evidence="4" id="KW-0520">NAD</keyword>
<dbReference type="PANTHER" id="PTHR35330">
    <property type="entry name" value="SIROHEME BIOSYNTHESIS PROTEIN MET8"/>
    <property type="match status" value="1"/>
</dbReference>
<dbReference type="NCBIfam" id="TIGR01470">
    <property type="entry name" value="cysG_Nterm"/>
    <property type="match status" value="1"/>
</dbReference>
<organism evidence="8 9">
    <name type="scientific">Caminicella sporogenes DSM 14501</name>
    <dbReference type="NCBI Taxonomy" id="1121266"/>
    <lineage>
        <taxon>Bacteria</taxon>
        <taxon>Bacillati</taxon>
        <taxon>Bacillota</taxon>
        <taxon>Clostridia</taxon>
        <taxon>Peptostreptococcales</taxon>
        <taxon>Caminicellaceae</taxon>
        <taxon>Caminicella</taxon>
    </lineage>
</organism>
<dbReference type="InterPro" id="IPR036291">
    <property type="entry name" value="NAD(P)-bd_dom_sf"/>
</dbReference>
<dbReference type="Proteomes" id="UP000184082">
    <property type="component" value="Unassembled WGS sequence"/>
</dbReference>
<sequence>MDSYYPIMLNISGKLCKVIGGGKVAERKVNSLLECGGEVEVISPILTRELEKYAKEGVISVKRRKYVYGDLEGSFLVFAATNDEKTNEECLRECREKDILLNIVDKPDKCNFIVPSKIQRGDLTITISTNGKSPALSKKIREELEALYSEKYIEYVNLLGEIRKRVKMEITDINKRRDIMLKIINSGIIDKYIGGKINDLKKELYDFYKKLIMD</sequence>
<dbReference type="UniPathway" id="UPA00262">
    <property type="reaction ID" value="UER00222"/>
</dbReference>
<dbReference type="SUPFAM" id="SSF75615">
    <property type="entry name" value="Siroheme synthase middle domains-like"/>
    <property type="match status" value="1"/>
</dbReference>
<evidence type="ECO:0000256" key="6">
    <source>
        <dbReference type="ARBA" id="ARBA00047561"/>
    </source>
</evidence>
<reference evidence="8 9" key="1">
    <citation type="submission" date="2016-11" db="EMBL/GenBank/DDBJ databases">
        <authorList>
            <person name="Jaros S."/>
            <person name="Januszkiewicz K."/>
            <person name="Wedrychowicz H."/>
        </authorList>
    </citation>
    <scope>NUCLEOTIDE SEQUENCE [LARGE SCALE GENOMIC DNA]</scope>
    <source>
        <strain evidence="8 9">DSM 14501</strain>
    </source>
</reference>